<organism evidence="1">
    <name type="scientific">Arundo donax</name>
    <name type="common">Giant reed</name>
    <name type="synonym">Donax arundinaceus</name>
    <dbReference type="NCBI Taxonomy" id="35708"/>
    <lineage>
        <taxon>Eukaryota</taxon>
        <taxon>Viridiplantae</taxon>
        <taxon>Streptophyta</taxon>
        <taxon>Embryophyta</taxon>
        <taxon>Tracheophyta</taxon>
        <taxon>Spermatophyta</taxon>
        <taxon>Magnoliopsida</taxon>
        <taxon>Liliopsida</taxon>
        <taxon>Poales</taxon>
        <taxon>Poaceae</taxon>
        <taxon>PACMAD clade</taxon>
        <taxon>Arundinoideae</taxon>
        <taxon>Arundineae</taxon>
        <taxon>Arundo</taxon>
    </lineage>
</organism>
<reference evidence="1" key="2">
    <citation type="journal article" date="2015" name="Data Brief">
        <title>Shoot transcriptome of the giant reed, Arundo donax.</title>
        <authorList>
            <person name="Barrero R.A."/>
            <person name="Guerrero F.D."/>
            <person name="Moolhuijzen P."/>
            <person name="Goolsby J.A."/>
            <person name="Tidwell J."/>
            <person name="Bellgard S.E."/>
            <person name="Bellgard M.I."/>
        </authorList>
    </citation>
    <scope>NUCLEOTIDE SEQUENCE</scope>
    <source>
        <tissue evidence="1">Shoot tissue taken approximately 20 cm above the soil surface</tissue>
    </source>
</reference>
<dbReference type="EMBL" id="GBRH01247469">
    <property type="protein sequence ID" value="JAD50426.1"/>
    <property type="molecule type" value="Transcribed_RNA"/>
</dbReference>
<accession>A0A0A9AGY7</accession>
<proteinExistence type="predicted"/>
<name>A0A0A9AGY7_ARUDO</name>
<sequence>MTCHLFSWCYCSFCRSFISVLSICVYC</sequence>
<reference evidence="1" key="1">
    <citation type="submission" date="2014-09" db="EMBL/GenBank/DDBJ databases">
        <authorList>
            <person name="Magalhaes I.L.F."/>
            <person name="Oliveira U."/>
            <person name="Santos F.R."/>
            <person name="Vidigal T.H.D.A."/>
            <person name="Brescovit A.D."/>
            <person name="Santos A.J."/>
        </authorList>
    </citation>
    <scope>NUCLEOTIDE SEQUENCE</scope>
    <source>
        <tissue evidence="1">Shoot tissue taken approximately 20 cm above the soil surface</tissue>
    </source>
</reference>
<evidence type="ECO:0000313" key="1">
    <source>
        <dbReference type="EMBL" id="JAD50426.1"/>
    </source>
</evidence>
<dbReference type="AlphaFoldDB" id="A0A0A9AGY7"/>
<protein>
    <submittedName>
        <fullName evidence="1">Uncharacterized protein</fullName>
    </submittedName>
</protein>